<dbReference type="KEGG" id="tta:Theth_0277"/>
<dbReference type="OrthoDB" id="49216at2"/>
<dbReference type="PATRIC" id="fig|688269.3.peg.286"/>
<dbReference type="HOGENOM" id="CLU_171167_0_0_0"/>
<sequence length="109" mass="11949" precursor="true">MTSAIKKMIKVIILLGLIEIGLFLVFFGGKAAICVILGLFASLVNLLLLWRDVRKCVVKRKPMLVSGYLIRYTISGVTLALASLISIPGVFGAFVGLMNEKFAAFLSWR</sequence>
<keyword evidence="2" id="KW-1003">Cell membrane</keyword>
<feature type="transmembrane region" description="Helical" evidence="6">
    <location>
        <begin position="12"/>
        <end position="29"/>
    </location>
</feature>
<evidence type="ECO:0000256" key="2">
    <source>
        <dbReference type="ARBA" id="ARBA00022475"/>
    </source>
</evidence>
<accession>F7YV77</accession>
<evidence type="ECO:0008006" key="9">
    <source>
        <dbReference type="Google" id="ProtNLM"/>
    </source>
</evidence>
<dbReference type="Proteomes" id="UP000006804">
    <property type="component" value="Chromosome"/>
</dbReference>
<dbReference type="Pfam" id="PF03899">
    <property type="entry name" value="ATP-synt_I"/>
    <property type="match status" value="1"/>
</dbReference>
<evidence type="ECO:0000256" key="5">
    <source>
        <dbReference type="ARBA" id="ARBA00023136"/>
    </source>
</evidence>
<evidence type="ECO:0000313" key="7">
    <source>
        <dbReference type="EMBL" id="AEH50376.1"/>
    </source>
</evidence>
<keyword evidence="4 6" id="KW-1133">Transmembrane helix</keyword>
<reference evidence="7 8" key="1">
    <citation type="submission" date="2010-11" db="EMBL/GenBank/DDBJ databases">
        <title>The complete genome of Thermotoga thermarum DSM 5069.</title>
        <authorList>
            <consortium name="US DOE Joint Genome Institute (JGI-PGF)"/>
            <person name="Lucas S."/>
            <person name="Copeland A."/>
            <person name="Lapidus A."/>
            <person name="Bruce D."/>
            <person name="Goodwin L."/>
            <person name="Pitluck S."/>
            <person name="Kyrpides N."/>
            <person name="Mavromatis K."/>
            <person name="Ivanova N."/>
            <person name="Zeytun A."/>
            <person name="Brettin T."/>
            <person name="Detter J.C."/>
            <person name="Tapia R."/>
            <person name="Han C."/>
            <person name="Land M."/>
            <person name="Hauser L."/>
            <person name="Markowitz V."/>
            <person name="Cheng J.-F."/>
            <person name="Hugenholtz P."/>
            <person name="Woyke T."/>
            <person name="Wu D."/>
            <person name="Spring S."/>
            <person name="Schroeder M."/>
            <person name="Brambilla E."/>
            <person name="Klenk H.-P."/>
            <person name="Eisen J.A."/>
        </authorList>
    </citation>
    <scope>NUCLEOTIDE SEQUENCE [LARGE SCALE GENOMIC DNA]</scope>
    <source>
        <strain evidence="7 8">DSM 5069</strain>
    </source>
</reference>
<comment type="subcellular location">
    <subcellularLocation>
        <location evidence="1">Cell membrane</location>
        <topology evidence="1">Multi-pass membrane protein</topology>
    </subcellularLocation>
</comment>
<keyword evidence="8" id="KW-1185">Reference proteome</keyword>
<dbReference type="GO" id="GO:0005886">
    <property type="term" value="C:plasma membrane"/>
    <property type="evidence" value="ECO:0007669"/>
    <property type="project" value="UniProtKB-SubCell"/>
</dbReference>
<name>F7YV77_9THEM</name>
<gene>
    <name evidence="7" type="ORF">Theth_0277</name>
</gene>
<keyword evidence="5 6" id="KW-0472">Membrane</keyword>
<feature type="transmembrane region" description="Helical" evidence="6">
    <location>
        <begin position="35"/>
        <end position="53"/>
    </location>
</feature>
<proteinExistence type="predicted"/>
<evidence type="ECO:0000256" key="1">
    <source>
        <dbReference type="ARBA" id="ARBA00004651"/>
    </source>
</evidence>
<dbReference type="STRING" id="688269.Theth_0277"/>
<protein>
    <recommendedName>
        <fullName evidence="9">ATP synthase I</fullName>
    </recommendedName>
</protein>
<dbReference type="RefSeq" id="WP_013931599.1">
    <property type="nucleotide sequence ID" value="NC_015707.1"/>
</dbReference>
<dbReference type="EMBL" id="CP002351">
    <property type="protein sequence ID" value="AEH50376.1"/>
    <property type="molecule type" value="Genomic_DNA"/>
</dbReference>
<evidence type="ECO:0000313" key="8">
    <source>
        <dbReference type="Proteomes" id="UP000006804"/>
    </source>
</evidence>
<organism evidence="7 8">
    <name type="scientific">Pseudothermotoga thermarum DSM 5069</name>
    <dbReference type="NCBI Taxonomy" id="688269"/>
    <lineage>
        <taxon>Bacteria</taxon>
        <taxon>Thermotogati</taxon>
        <taxon>Thermotogota</taxon>
        <taxon>Thermotogae</taxon>
        <taxon>Thermotogales</taxon>
        <taxon>Thermotogaceae</taxon>
        <taxon>Pseudothermotoga</taxon>
    </lineage>
</organism>
<feature type="transmembrane region" description="Helical" evidence="6">
    <location>
        <begin position="74"/>
        <end position="98"/>
    </location>
</feature>
<evidence type="ECO:0000256" key="4">
    <source>
        <dbReference type="ARBA" id="ARBA00022989"/>
    </source>
</evidence>
<keyword evidence="3 6" id="KW-0812">Transmembrane</keyword>
<dbReference type="InterPro" id="IPR005598">
    <property type="entry name" value="ATP_synth_I"/>
</dbReference>
<evidence type="ECO:0000256" key="3">
    <source>
        <dbReference type="ARBA" id="ARBA00022692"/>
    </source>
</evidence>
<evidence type="ECO:0000256" key="6">
    <source>
        <dbReference type="SAM" id="Phobius"/>
    </source>
</evidence>
<dbReference type="TCDB" id="1.A.77.3.19">
    <property type="family name" value="the mg(2+)/ca(2+) uniporter (mcu) family"/>
</dbReference>
<dbReference type="AlphaFoldDB" id="F7YV77"/>